<dbReference type="InterPro" id="IPR027417">
    <property type="entry name" value="P-loop_NTPase"/>
</dbReference>
<dbReference type="InterPro" id="IPR001977">
    <property type="entry name" value="Depp_CoAkinase"/>
</dbReference>
<sequence>MIVGLTGGIGSGKSVAGDFFIELGIDVIDADHVSKNILDDNESAKKLFLEHFGEKFIDKNNNVDRALLRDEIFKNEDEKEALESIIHPLVREEIFNFIENSNSVYKIIMVPLIYETNSQDFYDKIVVIDCKEENQIIRASKRDNKTKNDIINIMKNQASSDERVSIADEVIKNDSSLDDLKKQVIKVHQKLLGINIDD</sequence>
<dbReference type="NCBIfam" id="TIGR00152">
    <property type="entry name" value="dephospho-CoA kinase"/>
    <property type="match status" value="1"/>
</dbReference>
<dbReference type="Pfam" id="PF01121">
    <property type="entry name" value="CoaE"/>
    <property type="match status" value="1"/>
</dbReference>
<dbReference type="GO" id="GO:0015937">
    <property type="term" value="P:coenzyme A biosynthetic process"/>
    <property type="evidence" value="ECO:0007669"/>
    <property type="project" value="UniProtKB-UniRule"/>
</dbReference>
<evidence type="ECO:0000256" key="5">
    <source>
        <dbReference type="HAMAP-Rule" id="MF_00376"/>
    </source>
</evidence>
<keyword evidence="2 5" id="KW-0547">Nucleotide-binding</keyword>
<dbReference type="GO" id="GO:0005737">
    <property type="term" value="C:cytoplasm"/>
    <property type="evidence" value="ECO:0007669"/>
    <property type="project" value="UniProtKB-SubCell"/>
</dbReference>
<keyword evidence="4 5" id="KW-0173">Coenzyme A biosynthesis</keyword>
<evidence type="ECO:0000256" key="2">
    <source>
        <dbReference type="ARBA" id="ARBA00022741"/>
    </source>
</evidence>
<evidence type="ECO:0000256" key="1">
    <source>
        <dbReference type="ARBA" id="ARBA00009018"/>
    </source>
</evidence>
<dbReference type="EMBL" id="AY619685">
    <property type="protein sequence ID" value="AAT38567.1"/>
    <property type="molecule type" value="Genomic_DNA"/>
</dbReference>
<dbReference type="AlphaFoldDB" id="Q6IVT1"/>
<keyword evidence="5" id="KW-0963">Cytoplasm</keyword>
<comment type="function">
    <text evidence="5">Catalyzes the phosphorylation of the 3'-hydroxyl group of dephosphocoenzyme A to form coenzyme A.</text>
</comment>
<dbReference type="PANTHER" id="PTHR10695">
    <property type="entry name" value="DEPHOSPHO-COA KINASE-RELATED"/>
    <property type="match status" value="1"/>
</dbReference>
<keyword evidence="5 7" id="KW-0418">Kinase</keyword>
<protein>
    <recommendedName>
        <fullName evidence="5 6">Dephospho-CoA kinase</fullName>
        <ecNumber evidence="5 6">2.7.1.24</ecNumber>
    </recommendedName>
    <alternativeName>
        <fullName evidence="5">Dephosphocoenzyme A kinase</fullName>
    </alternativeName>
</protein>
<reference evidence="7" key="1">
    <citation type="journal article" date="2004" name="Environ. Microbiol.">
        <title>Different SAR86 subgroups harbour divergent proteorhodopsins.</title>
        <authorList>
            <person name="Sabehi G."/>
            <person name="Beja O."/>
            <person name="Suzuki M.T."/>
            <person name="Preston C.M."/>
            <person name="DeLong E.F."/>
        </authorList>
    </citation>
    <scope>NUCLEOTIDE SEQUENCE</scope>
</reference>
<dbReference type="CDD" id="cd02022">
    <property type="entry name" value="DPCK"/>
    <property type="match status" value="1"/>
</dbReference>
<name>Q6IVT1_9GAMM</name>
<keyword evidence="3 5" id="KW-0067">ATP-binding</keyword>
<comment type="catalytic activity">
    <reaction evidence="5">
        <text>3'-dephospho-CoA + ATP = ADP + CoA + H(+)</text>
        <dbReference type="Rhea" id="RHEA:18245"/>
        <dbReference type="ChEBI" id="CHEBI:15378"/>
        <dbReference type="ChEBI" id="CHEBI:30616"/>
        <dbReference type="ChEBI" id="CHEBI:57287"/>
        <dbReference type="ChEBI" id="CHEBI:57328"/>
        <dbReference type="ChEBI" id="CHEBI:456216"/>
        <dbReference type="EC" id="2.7.1.24"/>
    </reaction>
</comment>
<evidence type="ECO:0000256" key="6">
    <source>
        <dbReference type="NCBIfam" id="TIGR00152"/>
    </source>
</evidence>
<proteinExistence type="inferred from homology"/>
<dbReference type="GO" id="GO:0005524">
    <property type="term" value="F:ATP binding"/>
    <property type="evidence" value="ECO:0007669"/>
    <property type="project" value="UniProtKB-UniRule"/>
</dbReference>
<comment type="similarity">
    <text evidence="1 5">Belongs to the CoaE family.</text>
</comment>
<dbReference type="Gene3D" id="3.40.50.300">
    <property type="entry name" value="P-loop containing nucleotide triphosphate hydrolases"/>
    <property type="match status" value="1"/>
</dbReference>
<keyword evidence="5" id="KW-0808">Transferase</keyword>
<dbReference type="PROSITE" id="PS51219">
    <property type="entry name" value="DPCK"/>
    <property type="match status" value="1"/>
</dbReference>
<evidence type="ECO:0000256" key="4">
    <source>
        <dbReference type="ARBA" id="ARBA00022993"/>
    </source>
</evidence>
<dbReference type="SUPFAM" id="SSF52540">
    <property type="entry name" value="P-loop containing nucleoside triphosphate hydrolases"/>
    <property type="match status" value="1"/>
</dbReference>
<comment type="subcellular location">
    <subcellularLocation>
        <location evidence="5">Cytoplasm</location>
    </subcellularLocation>
</comment>
<dbReference type="GO" id="GO:0004140">
    <property type="term" value="F:dephospho-CoA kinase activity"/>
    <property type="evidence" value="ECO:0007669"/>
    <property type="project" value="UniProtKB-UniRule"/>
</dbReference>
<dbReference type="PANTHER" id="PTHR10695:SF46">
    <property type="entry name" value="BIFUNCTIONAL COENZYME A SYNTHASE-RELATED"/>
    <property type="match status" value="1"/>
</dbReference>
<comment type="pathway">
    <text evidence="5">Cofactor biosynthesis; coenzyme A biosynthesis; CoA from (R)-pantothenate: step 5/5.</text>
</comment>
<organism evidence="7">
    <name type="scientific">uncultured gamma proteobacterium eBACHOT4E07</name>
    <dbReference type="NCBI Taxonomy" id="279908"/>
    <lineage>
        <taxon>Bacteria</taxon>
        <taxon>Pseudomonadati</taxon>
        <taxon>Pseudomonadota</taxon>
        <taxon>Gammaproteobacteria</taxon>
        <taxon>SAR86 cluster</taxon>
        <taxon>environmental samples</taxon>
    </lineage>
</organism>
<dbReference type="EC" id="2.7.1.24" evidence="5 6"/>
<evidence type="ECO:0000313" key="7">
    <source>
        <dbReference type="EMBL" id="AAT38567.1"/>
    </source>
</evidence>
<gene>
    <name evidence="5" type="primary">coaE</name>
    <name evidence="7" type="ORF">eBACHOT4E07.03</name>
</gene>
<evidence type="ECO:0000256" key="3">
    <source>
        <dbReference type="ARBA" id="ARBA00022840"/>
    </source>
</evidence>
<dbReference type="HAMAP" id="MF_00376">
    <property type="entry name" value="Dephospho_CoA_kinase"/>
    <property type="match status" value="1"/>
</dbReference>
<accession>Q6IVT1</accession>
<dbReference type="UniPathway" id="UPA00241">
    <property type="reaction ID" value="UER00356"/>
</dbReference>
<feature type="binding site" evidence="5">
    <location>
        <begin position="10"/>
        <end position="15"/>
    </location>
    <ligand>
        <name>ATP</name>
        <dbReference type="ChEBI" id="CHEBI:30616"/>
    </ligand>
</feature>